<evidence type="ECO:0000256" key="5">
    <source>
        <dbReference type="ARBA" id="ARBA00068306"/>
    </source>
</evidence>
<evidence type="ECO:0000256" key="4">
    <source>
        <dbReference type="ARBA" id="ARBA00022729"/>
    </source>
</evidence>
<dbReference type="PANTHER" id="PTHR10334">
    <property type="entry name" value="CYSTEINE-RICH SECRETORY PROTEIN-RELATED"/>
    <property type="match status" value="1"/>
</dbReference>
<dbReference type="CDD" id="cd05380">
    <property type="entry name" value="CAP_euk"/>
    <property type="match status" value="1"/>
</dbReference>
<reference evidence="7 8" key="1">
    <citation type="submission" date="2015-08" db="EMBL/GenBank/DDBJ databases">
        <title>Ancestral chromatin configuration constrains chromatin evolution on differentiating sex chromosomes in Drosophila.</title>
        <authorList>
            <person name="Zhou Q."/>
            <person name="Bachtrog D."/>
        </authorList>
    </citation>
    <scope>NUCLEOTIDE SEQUENCE [LARGE SCALE GENOMIC DNA]</scope>
    <source>
        <tissue evidence="7">Whole larvae</tissue>
    </source>
</reference>
<dbReference type="Pfam" id="PF00188">
    <property type="entry name" value="CAP"/>
    <property type="match status" value="1"/>
</dbReference>
<dbReference type="GO" id="GO:0005576">
    <property type="term" value="C:extracellular region"/>
    <property type="evidence" value="ECO:0007669"/>
    <property type="project" value="UniProtKB-SubCell"/>
</dbReference>
<protein>
    <recommendedName>
        <fullName evidence="5">Venom allergen-1</fullName>
    </recommendedName>
</protein>
<dbReference type="InterPro" id="IPR014044">
    <property type="entry name" value="CAP_dom"/>
</dbReference>
<dbReference type="Gene3D" id="3.40.33.10">
    <property type="entry name" value="CAP"/>
    <property type="match status" value="1"/>
</dbReference>
<feature type="non-terminal residue" evidence="7">
    <location>
        <position position="234"/>
    </location>
</feature>
<dbReference type="SUPFAM" id="SSF55797">
    <property type="entry name" value="PR-1-like"/>
    <property type="match status" value="1"/>
</dbReference>
<evidence type="ECO:0000259" key="6">
    <source>
        <dbReference type="SMART" id="SM00198"/>
    </source>
</evidence>
<proteinExistence type="inferred from homology"/>
<dbReference type="FunFam" id="3.40.33.10:FF:000007">
    <property type="entry name" value="Venom allergen"/>
    <property type="match status" value="1"/>
</dbReference>
<dbReference type="Proteomes" id="UP000494163">
    <property type="component" value="Chromosome X"/>
</dbReference>
<dbReference type="AlphaFoldDB" id="A0A0M5JDT0"/>
<feature type="domain" description="SCP" evidence="6">
    <location>
        <begin position="41"/>
        <end position="202"/>
    </location>
</feature>
<dbReference type="InterPro" id="IPR034763">
    <property type="entry name" value="P14a_insect"/>
</dbReference>
<dbReference type="InterPro" id="IPR035940">
    <property type="entry name" value="CAP_sf"/>
</dbReference>
<keyword evidence="4" id="KW-0732">Signal</keyword>
<dbReference type="OrthoDB" id="414826at2759"/>
<dbReference type="PIRSF" id="PIRSF038921">
    <property type="entry name" value="P14a"/>
    <property type="match status" value="1"/>
</dbReference>
<evidence type="ECO:0000313" key="8">
    <source>
        <dbReference type="Proteomes" id="UP000494163"/>
    </source>
</evidence>
<comment type="similarity">
    <text evidence="2">Belongs to the CRISP family.</text>
</comment>
<dbReference type="InterPro" id="IPR001283">
    <property type="entry name" value="CRISP-related"/>
</dbReference>
<feature type="non-terminal residue" evidence="7">
    <location>
        <position position="1"/>
    </location>
</feature>
<comment type="subcellular location">
    <subcellularLocation>
        <location evidence="1">Secreted</location>
    </subcellularLocation>
</comment>
<dbReference type="STRING" id="30019.A0A0M5JDT0"/>
<evidence type="ECO:0000313" key="7">
    <source>
        <dbReference type="EMBL" id="ALC49418.1"/>
    </source>
</evidence>
<dbReference type="EMBL" id="CP012528">
    <property type="protein sequence ID" value="ALC49418.1"/>
    <property type="molecule type" value="Genomic_DNA"/>
</dbReference>
<dbReference type="OMA" id="DACHNTN"/>
<sequence length="234" mass="25990">NYCAASLCGESKHIACNNNGAWASSCPKKDYAPIMITMDIDKRSIMVRAHNSRRNYLARGKLPGFAAAKRMATMRWSSELAKIAAYNVRQCAMKHDACRNTKQFKSSGQNLAIMSYTGNRNARTDEEMLAQSVTMWWNEYKDTTMAQMRKYPSNYKGPAIGHFTAMMQQTNMALGCAAARYKDATYHNFLVACNYATTNIIGRAVYTDGATASGCTKGKNPNYAGLCHVDEVFS</sequence>
<organism evidence="7 8">
    <name type="scientific">Drosophila busckii</name>
    <name type="common">Fruit fly</name>
    <dbReference type="NCBI Taxonomy" id="30019"/>
    <lineage>
        <taxon>Eukaryota</taxon>
        <taxon>Metazoa</taxon>
        <taxon>Ecdysozoa</taxon>
        <taxon>Arthropoda</taxon>
        <taxon>Hexapoda</taxon>
        <taxon>Insecta</taxon>
        <taxon>Pterygota</taxon>
        <taxon>Neoptera</taxon>
        <taxon>Endopterygota</taxon>
        <taxon>Diptera</taxon>
        <taxon>Brachycera</taxon>
        <taxon>Muscomorpha</taxon>
        <taxon>Ephydroidea</taxon>
        <taxon>Drosophilidae</taxon>
        <taxon>Drosophila</taxon>
    </lineage>
</organism>
<gene>
    <name evidence="7" type="ORF">Dbus_chrXg1274</name>
</gene>
<dbReference type="SMART" id="SM00198">
    <property type="entry name" value="SCP"/>
    <property type="match status" value="1"/>
</dbReference>
<dbReference type="SMR" id="A0A0M5JDT0"/>
<evidence type="ECO:0000256" key="1">
    <source>
        <dbReference type="ARBA" id="ARBA00004613"/>
    </source>
</evidence>
<name>A0A0M5JDT0_DROBS</name>
<keyword evidence="3" id="KW-0964">Secreted</keyword>
<keyword evidence="8" id="KW-1185">Reference proteome</keyword>
<evidence type="ECO:0000256" key="3">
    <source>
        <dbReference type="ARBA" id="ARBA00022525"/>
    </source>
</evidence>
<evidence type="ECO:0000256" key="2">
    <source>
        <dbReference type="ARBA" id="ARBA00009923"/>
    </source>
</evidence>
<accession>A0A0M5JDT0</accession>